<dbReference type="Pfam" id="PF02033">
    <property type="entry name" value="RBFA"/>
    <property type="match status" value="1"/>
</dbReference>
<dbReference type="InterPro" id="IPR015946">
    <property type="entry name" value="KH_dom-like_a/b"/>
</dbReference>
<comment type="caution">
    <text evidence="1">The sequence shown here is derived from an EMBL/GenBank/DDBJ whole genome shotgun (WGS) entry which is preliminary data.</text>
</comment>
<dbReference type="GO" id="GO:0005829">
    <property type="term" value="C:cytosol"/>
    <property type="evidence" value="ECO:0007669"/>
    <property type="project" value="TreeGrafter"/>
</dbReference>
<dbReference type="Proteomes" id="UP001061958">
    <property type="component" value="Unassembled WGS sequence"/>
</dbReference>
<protein>
    <recommendedName>
        <fullName evidence="3">Ribosome-binding factor A</fullName>
    </recommendedName>
</protein>
<dbReference type="GO" id="GO:0006364">
    <property type="term" value="P:rRNA processing"/>
    <property type="evidence" value="ECO:0007669"/>
    <property type="project" value="InterPro"/>
</dbReference>
<reference evidence="1" key="1">
    <citation type="journal article" date="2022" name="Proc. Natl. Acad. Sci. U.S.A.">
        <title>Life cycle and functional genomics of the unicellular red alga Galdieria for elucidating algal and plant evolution and industrial use.</title>
        <authorList>
            <person name="Hirooka S."/>
            <person name="Itabashi T."/>
            <person name="Ichinose T.M."/>
            <person name="Onuma R."/>
            <person name="Fujiwara T."/>
            <person name="Yamashita S."/>
            <person name="Jong L.W."/>
            <person name="Tomita R."/>
            <person name="Iwane A.H."/>
            <person name="Miyagishima S.Y."/>
        </authorList>
    </citation>
    <scope>NUCLEOTIDE SEQUENCE</scope>
    <source>
        <strain evidence="1">NBRC 102759</strain>
    </source>
</reference>
<keyword evidence="2" id="KW-1185">Reference proteome</keyword>
<evidence type="ECO:0008006" key="3">
    <source>
        <dbReference type="Google" id="ProtNLM"/>
    </source>
</evidence>
<evidence type="ECO:0000313" key="1">
    <source>
        <dbReference type="EMBL" id="GJQ08944.1"/>
    </source>
</evidence>
<reference evidence="1" key="2">
    <citation type="submission" date="2022-01" db="EMBL/GenBank/DDBJ databases">
        <authorList>
            <person name="Hirooka S."/>
            <person name="Miyagishima S.Y."/>
        </authorList>
    </citation>
    <scope>NUCLEOTIDE SEQUENCE</scope>
    <source>
        <strain evidence="1">NBRC 102759</strain>
    </source>
</reference>
<dbReference type="PANTHER" id="PTHR33515">
    <property type="entry name" value="RIBOSOME-BINDING FACTOR A, CHLOROPLASTIC-RELATED"/>
    <property type="match status" value="1"/>
</dbReference>
<gene>
    <name evidence="1" type="ORF">GpartN1_g735.t1</name>
</gene>
<dbReference type="PANTHER" id="PTHR33515:SF1">
    <property type="entry name" value="RIBOSOME-BINDING FACTOR A, CHLOROPLASTIC-RELATED"/>
    <property type="match status" value="1"/>
</dbReference>
<dbReference type="HAMAP" id="MF_00003">
    <property type="entry name" value="RbfA"/>
    <property type="match status" value="1"/>
</dbReference>
<dbReference type="InterPro" id="IPR000238">
    <property type="entry name" value="RbfA"/>
</dbReference>
<evidence type="ECO:0000313" key="2">
    <source>
        <dbReference type="Proteomes" id="UP001061958"/>
    </source>
</evidence>
<name>A0A9C7PRL5_9RHOD</name>
<sequence length="194" mass="23012">MQFSWITPLINCTCSRHKVERLLTKRHCYVRDAYLRDKGAAGLTSRYKKDFRPRTVRRPFRISSLLKRELADILQKYSLQDNRILSEQIFGLISVVRVDVSPDLRNAKAFISVTGSDTQRIATYQWLQEERKSIKYELSQRIREIRYIPEIRFEESQLGETMKTLDILDRLSDDPYFTGTEKAFWEEDQVIPLE</sequence>
<dbReference type="Gene3D" id="3.30.300.20">
    <property type="match status" value="1"/>
</dbReference>
<dbReference type="GO" id="GO:0043024">
    <property type="term" value="F:ribosomal small subunit binding"/>
    <property type="evidence" value="ECO:0007669"/>
    <property type="project" value="TreeGrafter"/>
</dbReference>
<organism evidence="1 2">
    <name type="scientific">Galdieria partita</name>
    <dbReference type="NCBI Taxonomy" id="83374"/>
    <lineage>
        <taxon>Eukaryota</taxon>
        <taxon>Rhodophyta</taxon>
        <taxon>Bangiophyceae</taxon>
        <taxon>Galdieriales</taxon>
        <taxon>Galdieriaceae</taxon>
        <taxon>Galdieria</taxon>
    </lineage>
</organism>
<dbReference type="OrthoDB" id="42420at2759"/>
<dbReference type="AlphaFoldDB" id="A0A9C7PRL5"/>
<dbReference type="EMBL" id="BQMJ01000005">
    <property type="protein sequence ID" value="GJQ08944.1"/>
    <property type="molecule type" value="Genomic_DNA"/>
</dbReference>
<proteinExistence type="inferred from homology"/>
<accession>A0A9C7PRL5</accession>
<dbReference type="InterPro" id="IPR023799">
    <property type="entry name" value="RbfA_dom_sf"/>
</dbReference>
<dbReference type="SUPFAM" id="SSF89919">
    <property type="entry name" value="Ribosome-binding factor A, RbfA"/>
    <property type="match status" value="1"/>
</dbReference>